<evidence type="ECO:0000259" key="9">
    <source>
        <dbReference type="PROSITE" id="PS51747"/>
    </source>
</evidence>
<dbReference type="InterPro" id="IPR016193">
    <property type="entry name" value="Cytidine_deaminase-like"/>
</dbReference>
<dbReference type="GO" id="GO:0008270">
    <property type="term" value="F:zinc ion binding"/>
    <property type="evidence" value="ECO:0007669"/>
    <property type="project" value="InterPro"/>
</dbReference>
<sequence length="406" mass="44032">MRGGHVLGAQVVLDGEQEAVEGSMANRSRRDTAAAAVRYRRPGGFDVGEDGSGRAKVDEGVEQAVVLAGGVQTADGVAGSPHHTMSSAGGRVGGRCNKTACQPVWKVPSCEQPARITVSECPRPPIAGANPRRTAAAVLRKSNEIQQGQHIAMLAAVVAAVRAALVKVLHFFRIPKLILYLRFKMATNHYFPLKNETIIREYFMRQALEMGYADSDCSLAASQGELALSIDEVPVGCVFVLENKVIAKGMNDTNRSLSGHRHAEFAGIESVLAKYPASIFKDVDLYVTVEPCIMCASALRQLEIRAVYFGCSNDRFGGCGGVLHINLDAGIDPCYPAIGGIFREEAIMLLRRFYLQENDKAPNPTAKRNRILNTTVENMSIDNTRSYTLLEANQAEENESTPLLPQ</sequence>
<gene>
    <name evidence="10" type="ORF">Dda_1378</name>
</gene>
<dbReference type="Proteomes" id="UP001221413">
    <property type="component" value="Unassembled WGS sequence"/>
</dbReference>
<comment type="caution">
    <text evidence="10">The sequence shown here is derived from an EMBL/GenBank/DDBJ whole genome shotgun (WGS) entry which is preliminary data.</text>
</comment>
<dbReference type="GO" id="GO:0005634">
    <property type="term" value="C:nucleus"/>
    <property type="evidence" value="ECO:0007669"/>
    <property type="project" value="TreeGrafter"/>
</dbReference>
<keyword evidence="5" id="KW-0479">Metal-binding</keyword>
<comment type="cofactor">
    <cofactor evidence="1">
        <name>Zn(2+)</name>
        <dbReference type="ChEBI" id="CHEBI:29105"/>
    </cofactor>
</comment>
<dbReference type="AlphaFoldDB" id="A0AAD6J2B1"/>
<dbReference type="GO" id="GO:0052717">
    <property type="term" value="F:tRNA-specific adenosine-34 deaminase activity"/>
    <property type="evidence" value="ECO:0007669"/>
    <property type="project" value="UniProtKB-EC"/>
</dbReference>
<evidence type="ECO:0000256" key="8">
    <source>
        <dbReference type="ARBA" id="ARBA00048045"/>
    </source>
</evidence>
<dbReference type="PROSITE" id="PS51747">
    <property type="entry name" value="CYT_DCMP_DEAMINASES_2"/>
    <property type="match status" value="1"/>
</dbReference>
<comment type="catalytic activity">
    <reaction evidence="8">
        <text>adenosine(34) in tRNA + H2O + H(+) = inosine(34) in tRNA + NH4(+)</text>
        <dbReference type="Rhea" id="RHEA:43168"/>
        <dbReference type="Rhea" id="RHEA-COMP:10373"/>
        <dbReference type="Rhea" id="RHEA-COMP:10374"/>
        <dbReference type="ChEBI" id="CHEBI:15377"/>
        <dbReference type="ChEBI" id="CHEBI:15378"/>
        <dbReference type="ChEBI" id="CHEBI:28938"/>
        <dbReference type="ChEBI" id="CHEBI:74411"/>
        <dbReference type="ChEBI" id="CHEBI:82852"/>
        <dbReference type="EC" id="3.5.4.33"/>
    </reaction>
</comment>
<dbReference type="PROSITE" id="PS00903">
    <property type="entry name" value="CYT_DCMP_DEAMINASES_1"/>
    <property type="match status" value="1"/>
</dbReference>
<organism evidence="10 11">
    <name type="scientific">Drechslerella dactyloides</name>
    <name type="common">Nematode-trapping fungus</name>
    <name type="synonym">Arthrobotrys dactyloides</name>
    <dbReference type="NCBI Taxonomy" id="74499"/>
    <lineage>
        <taxon>Eukaryota</taxon>
        <taxon>Fungi</taxon>
        <taxon>Dikarya</taxon>
        <taxon>Ascomycota</taxon>
        <taxon>Pezizomycotina</taxon>
        <taxon>Orbiliomycetes</taxon>
        <taxon>Orbiliales</taxon>
        <taxon>Orbiliaceae</taxon>
        <taxon>Drechslerella</taxon>
    </lineage>
</organism>
<proteinExistence type="inferred from homology"/>
<protein>
    <recommendedName>
        <fullName evidence="3">tRNA(adenine(34)) deaminase</fullName>
        <ecNumber evidence="3">3.5.4.33</ecNumber>
    </recommendedName>
</protein>
<dbReference type="GO" id="GO:0005737">
    <property type="term" value="C:cytoplasm"/>
    <property type="evidence" value="ECO:0007669"/>
    <property type="project" value="TreeGrafter"/>
</dbReference>
<evidence type="ECO:0000256" key="6">
    <source>
        <dbReference type="ARBA" id="ARBA00022801"/>
    </source>
</evidence>
<evidence type="ECO:0000256" key="2">
    <source>
        <dbReference type="ARBA" id="ARBA00010669"/>
    </source>
</evidence>
<keyword evidence="6" id="KW-0378">Hydrolase</keyword>
<dbReference type="EMBL" id="JAQGDS010000002">
    <property type="protein sequence ID" value="KAJ6262821.1"/>
    <property type="molecule type" value="Genomic_DNA"/>
</dbReference>
<evidence type="ECO:0000256" key="5">
    <source>
        <dbReference type="ARBA" id="ARBA00022723"/>
    </source>
</evidence>
<dbReference type="SUPFAM" id="SSF53927">
    <property type="entry name" value="Cytidine deaminase-like"/>
    <property type="match status" value="1"/>
</dbReference>
<dbReference type="InterPro" id="IPR016192">
    <property type="entry name" value="APOBEC/CMP_deaminase_Zn-bd"/>
</dbReference>
<evidence type="ECO:0000313" key="10">
    <source>
        <dbReference type="EMBL" id="KAJ6262821.1"/>
    </source>
</evidence>
<reference evidence="10" key="1">
    <citation type="submission" date="2023-01" db="EMBL/GenBank/DDBJ databases">
        <title>The chitinases involved in constricting ring structure development in the nematode-trapping fungus Drechslerella dactyloides.</title>
        <authorList>
            <person name="Wang R."/>
            <person name="Zhang L."/>
            <person name="Tang P."/>
            <person name="Li S."/>
            <person name="Liang L."/>
        </authorList>
    </citation>
    <scope>NUCLEOTIDE SEQUENCE</scope>
    <source>
        <strain evidence="10">YMF1.00031</strain>
    </source>
</reference>
<keyword evidence="11" id="KW-1185">Reference proteome</keyword>
<feature type="domain" description="CMP/dCMP-type deaminase" evidence="9">
    <location>
        <begin position="204"/>
        <end position="323"/>
    </location>
</feature>
<evidence type="ECO:0000313" key="11">
    <source>
        <dbReference type="Proteomes" id="UP001221413"/>
    </source>
</evidence>
<dbReference type="CDD" id="cd01285">
    <property type="entry name" value="nucleoside_deaminase"/>
    <property type="match status" value="1"/>
</dbReference>
<evidence type="ECO:0000256" key="7">
    <source>
        <dbReference type="ARBA" id="ARBA00022833"/>
    </source>
</evidence>
<dbReference type="Gene3D" id="3.40.140.10">
    <property type="entry name" value="Cytidine Deaminase, domain 2"/>
    <property type="match status" value="1"/>
</dbReference>
<evidence type="ECO:0000256" key="3">
    <source>
        <dbReference type="ARBA" id="ARBA00012740"/>
    </source>
</evidence>
<name>A0AAD6J2B1_DREDA</name>
<dbReference type="InterPro" id="IPR002125">
    <property type="entry name" value="CMP_dCMP_dom"/>
</dbReference>
<accession>A0AAD6J2B1</accession>
<keyword evidence="4" id="KW-0819">tRNA processing</keyword>
<keyword evidence="7" id="KW-0862">Zinc</keyword>
<dbReference type="Pfam" id="PF00383">
    <property type="entry name" value="dCMP_cyt_deam_1"/>
    <property type="match status" value="1"/>
</dbReference>
<dbReference type="GO" id="GO:0002100">
    <property type="term" value="P:tRNA wobble adenosine to inosine editing"/>
    <property type="evidence" value="ECO:0007669"/>
    <property type="project" value="TreeGrafter"/>
</dbReference>
<dbReference type="FunFam" id="3.40.140.10:FF:000039">
    <property type="entry name" value="tRNA-specific adenosine deaminase"/>
    <property type="match status" value="1"/>
</dbReference>
<dbReference type="PANTHER" id="PTHR11079:SF149">
    <property type="entry name" value="TRNA-SPECIFIC ADENOSINE DEAMINASE 2"/>
    <property type="match status" value="1"/>
</dbReference>
<dbReference type="GO" id="GO:0052718">
    <property type="term" value="C:tRNA-specific adenosine-34 deaminase complex"/>
    <property type="evidence" value="ECO:0007669"/>
    <property type="project" value="UniProtKB-ARBA"/>
</dbReference>
<evidence type="ECO:0000256" key="1">
    <source>
        <dbReference type="ARBA" id="ARBA00001947"/>
    </source>
</evidence>
<evidence type="ECO:0000256" key="4">
    <source>
        <dbReference type="ARBA" id="ARBA00022694"/>
    </source>
</evidence>
<comment type="similarity">
    <text evidence="2">Belongs to the cytidine and deoxycytidylate deaminase family. ADAT2 subfamily.</text>
</comment>
<dbReference type="PANTHER" id="PTHR11079">
    <property type="entry name" value="CYTOSINE DEAMINASE FAMILY MEMBER"/>
    <property type="match status" value="1"/>
</dbReference>
<dbReference type="EC" id="3.5.4.33" evidence="3"/>